<dbReference type="GO" id="GO:0006353">
    <property type="term" value="P:DNA-templated transcription termination"/>
    <property type="evidence" value="ECO:0007669"/>
    <property type="project" value="UniProtKB-UniRule"/>
</dbReference>
<dbReference type="CDD" id="cd22529">
    <property type="entry name" value="KH-II_NusA_rpt2"/>
    <property type="match status" value="1"/>
</dbReference>
<evidence type="ECO:0000256" key="6">
    <source>
        <dbReference type="ARBA" id="ARBA00023163"/>
    </source>
</evidence>
<dbReference type="NCBIfam" id="TIGR01953">
    <property type="entry name" value="NusA"/>
    <property type="match status" value="1"/>
</dbReference>
<keyword evidence="11" id="KW-1185">Reference proteome</keyword>
<evidence type="ECO:0000259" key="9">
    <source>
        <dbReference type="PROSITE" id="PS50126"/>
    </source>
</evidence>
<dbReference type="Pfam" id="PF08529">
    <property type="entry name" value="NusA_N"/>
    <property type="match status" value="1"/>
</dbReference>
<dbReference type="CDD" id="cd02134">
    <property type="entry name" value="KH-II_NusA_rpt1"/>
    <property type="match status" value="1"/>
</dbReference>
<dbReference type="GO" id="GO:0005829">
    <property type="term" value="C:cytosol"/>
    <property type="evidence" value="ECO:0007669"/>
    <property type="project" value="TreeGrafter"/>
</dbReference>
<dbReference type="PROSITE" id="PS50084">
    <property type="entry name" value="KH_TYPE_1"/>
    <property type="match status" value="1"/>
</dbReference>
<keyword evidence="3 7" id="KW-0889">Transcription antitermination</keyword>
<keyword evidence="5 7" id="KW-0805">Transcription regulation</keyword>
<dbReference type="InterPro" id="IPR009019">
    <property type="entry name" value="KH_sf_prok-type"/>
</dbReference>
<comment type="similarity">
    <text evidence="7">Belongs to the NusA family.</text>
</comment>
<dbReference type="InterPro" id="IPR015946">
    <property type="entry name" value="KH_dom-like_a/b"/>
</dbReference>
<proteinExistence type="inferred from homology"/>
<evidence type="ECO:0000256" key="8">
    <source>
        <dbReference type="SAM" id="MobiDB-lite"/>
    </source>
</evidence>
<evidence type="ECO:0000256" key="4">
    <source>
        <dbReference type="ARBA" id="ARBA00022884"/>
    </source>
</evidence>
<evidence type="ECO:0000256" key="3">
    <source>
        <dbReference type="ARBA" id="ARBA00022814"/>
    </source>
</evidence>
<sequence>MEQNLNQIIDQVVKDKGIDRAVLIEALEAAILSAANKKYRNTRDLEAHYNEELGEVELFEFVTVVEEVEDSYKEIDLEEAREIDPEVEVGDSLGMKMDASGFSRIAAQTAKQVIIQKVREAEREGIYNEFKDRVGELVNGIVRRYERGDLIVDLGKAEALLPHREQVPRENYRQGDRVRAYVIDVRMATKGPQIILSRTAPGLVEALFRTEVPEISEGIVEIVGVAREPGSRSKIAVVSHDPDVDPVGACVGMRGSRVQNVVSELRGEKIDIIPWTPDVARFACAALSPAEVTRVYVDNEEKALEVIVPDDQLSLAIGKKGQNVRLAARLTEWKIDIKSETAAAEAEAEAEAELEEELEEDYADADVDAAEGAGGELPESVDEETGGGLDPEEMTRDQLYELAKQYQIPGRSGMSKGELIESLSAAGAFDAADEAAGEED</sequence>
<dbReference type="FunFam" id="3.30.300.20:FF:000002">
    <property type="entry name" value="Transcription termination/antitermination protein NusA"/>
    <property type="match status" value="1"/>
</dbReference>
<dbReference type="PANTHER" id="PTHR22648">
    <property type="entry name" value="TRANSCRIPTION TERMINATION FACTOR NUSA"/>
    <property type="match status" value="1"/>
</dbReference>
<organism evidence="10 11">
    <name type="scientific">Geothermobacter ehrlichii</name>
    <dbReference type="NCBI Taxonomy" id="213224"/>
    <lineage>
        <taxon>Bacteria</taxon>
        <taxon>Pseudomonadati</taxon>
        <taxon>Thermodesulfobacteriota</taxon>
        <taxon>Desulfuromonadia</taxon>
        <taxon>Desulfuromonadales</taxon>
        <taxon>Geothermobacteraceae</taxon>
        <taxon>Geothermobacter</taxon>
    </lineage>
</organism>
<dbReference type="GO" id="GO:0031564">
    <property type="term" value="P:transcription antitermination"/>
    <property type="evidence" value="ECO:0007669"/>
    <property type="project" value="UniProtKB-UniRule"/>
</dbReference>
<keyword evidence="1 7" id="KW-0806">Transcription termination</keyword>
<accession>A0A5D3WMP8</accession>
<dbReference type="FunFam" id="3.30.300.20:FF:000005">
    <property type="entry name" value="Transcription termination/antitermination protein NusA"/>
    <property type="match status" value="1"/>
</dbReference>
<dbReference type="InterPro" id="IPR003029">
    <property type="entry name" value="S1_domain"/>
</dbReference>
<comment type="function">
    <text evidence="7">Participates in both transcription termination and antitermination.</text>
</comment>
<dbReference type="Gene3D" id="2.40.50.140">
    <property type="entry name" value="Nucleic acid-binding proteins"/>
    <property type="match status" value="1"/>
</dbReference>
<dbReference type="FunFam" id="2.40.50.140:FF:000058">
    <property type="entry name" value="Transcription termination/antitermination protein NusA"/>
    <property type="match status" value="1"/>
</dbReference>
<dbReference type="Gene3D" id="1.10.720.10">
    <property type="match status" value="1"/>
</dbReference>
<evidence type="ECO:0000313" key="10">
    <source>
        <dbReference type="EMBL" id="TYO99713.1"/>
    </source>
</evidence>
<dbReference type="RefSeq" id="WP_148895049.1">
    <property type="nucleotide sequence ID" value="NZ_VNIB01000002.1"/>
</dbReference>
<dbReference type="EMBL" id="VNIB01000002">
    <property type="protein sequence ID" value="TYO99713.1"/>
    <property type="molecule type" value="Genomic_DNA"/>
</dbReference>
<dbReference type="SMART" id="SM00959">
    <property type="entry name" value="Rho_N"/>
    <property type="match status" value="1"/>
</dbReference>
<dbReference type="CDD" id="cd04455">
    <property type="entry name" value="S1_NusA"/>
    <property type="match status" value="1"/>
</dbReference>
<dbReference type="GO" id="GO:0003723">
    <property type="term" value="F:RNA binding"/>
    <property type="evidence" value="ECO:0007669"/>
    <property type="project" value="UniProtKB-UniRule"/>
</dbReference>
<feature type="region of interest" description="Disordered" evidence="8">
    <location>
        <begin position="371"/>
        <end position="398"/>
    </location>
</feature>
<evidence type="ECO:0000256" key="2">
    <source>
        <dbReference type="ARBA" id="ARBA00022490"/>
    </source>
</evidence>
<dbReference type="SUPFAM" id="SSF50249">
    <property type="entry name" value="Nucleic acid-binding proteins"/>
    <property type="match status" value="1"/>
</dbReference>
<comment type="subunit">
    <text evidence="7">Monomer. Binds directly to the core enzyme of the DNA-dependent RNA polymerase and to nascent RNA.</text>
</comment>
<evidence type="ECO:0000256" key="1">
    <source>
        <dbReference type="ARBA" id="ARBA00022472"/>
    </source>
</evidence>
<dbReference type="InterPro" id="IPR058582">
    <property type="entry name" value="KH_NusA_2nd"/>
</dbReference>
<dbReference type="InterPro" id="IPR013735">
    <property type="entry name" value="TF_NusA_N"/>
</dbReference>
<keyword evidence="4 7" id="KW-0694">RNA-binding</keyword>
<dbReference type="AlphaFoldDB" id="A0A5D3WMP8"/>
<dbReference type="SUPFAM" id="SSF54814">
    <property type="entry name" value="Prokaryotic type KH domain (KH-domain type II)"/>
    <property type="match status" value="2"/>
</dbReference>
<dbReference type="GO" id="GO:0003700">
    <property type="term" value="F:DNA-binding transcription factor activity"/>
    <property type="evidence" value="ECO:0007669"/>
    <property type="project" value="InterPro"/>
</dbReference>
<reference evidence="10 11" key="1">
    <citation type="submission" date="2019-07" db="EMBL/GenBank/DDBJ databases">
        <title>Genomic Encyclopedia of Type Strains, Phase IV (KMG-IV): sequencing the most valuable type-strain genomes for metagenomic binning, comparative biology and taxonomic classification.</title>
        <authorList>
            <person name="Goeker M."/>
        </authorList>
    </citation>
    <scope>NUCLEOTIDE SEQUENCE [LARGE SCALE GENOMIC DNA]</scope>
    <source>
        <strain evidence="10 11">SS015</strain>
    </source>
</reference>
<dbReference type="Pfam" id="PF13184">
    <property type="entry name" value="KH_NusA_1st"/>
    <property type="match status" value="1"/>
</dbReference>
<evidence type="ECO:0000256" key="7">
    <source>
        <dbReference type="HAMAP-Rule" id="MF_00945"/>
    </source>
</evidence>
<gene>
    <name evidence="7" type="primary">nusA</name>
    <name evidence="10" type="ORF">EDC39_102239</name>
</gene>
<keyword evidence="6 7" id="KW-0804">Transcription</keyword>
<evidence type="ECO:0000313" key="11">
    <source>
        <dbReference type="Proteomes" id="UP000324159"/>
    </source>
</evidence>
<dbReference type="InterPro" id="IPR010213">
    <property type="entry name" value="TF_NusA"/>
</dbReference>
<dbReference type="SUPFAM" id="SSF69705">
    <property type="entry name" value="Transcription factor NusA, N-terminal domain"/>
    <property type="match status" value="1"/>
</dbReference>
<dbReference type="InterPro" id="IPR030842">
    <property type="entry name" value="TF_NusA_bacterial"/>
</dbReference>
<keyword evidence="2 7" id="KW-0963">Cytoplasm</keyword>
<dbReference type="Gene3D" id="3.30.300.20">
    <property type="match status" value="2"/>
</dbReference>
<dbReference type="OrthoDB" id="9807233at2"/>
<dbReference type="HAMAP" id="MF_00945_B">
    <property type="entry name" value="NusA_B"/>
    <property type="match status" value="1"/>
</dbReference>
<dbReference type="Gene3D" id="3.30.1480.10">
    <property type="entry name" value="NusA, N-terminal domain"/>
    <property type="match status" value="1"/>
</dbReference>
<dbReference type="Proteomes" id="UP000324159">
    <property type="component" value="Unassembled WGS sequence"/>
</dbReference>
<dbReference type="InterPro" id="IPR004087">
    <property type="entry name" value="KH_dom"/>
</dbReference>
<comment type="caution">
    <text evidence="10">The sequence shown here is derived from an EMBL/GenBank/DDBJ whole genome shotgun (WGS) entry which is preliminary data.</text>
</comment>
<protein>
    <recommendedName>
        <fullName evidence="7">Transcription termination/antitermination protein NusA</fullName>
    </recommendedName>
</protein>
<dbReference type="Pfam" id="PF00575">
    <property type="entry name" value="S1"/>
    <property type="match status" value="1"/>
</dbReference>
<dbReference type="InterPro" id="IPR036555">
    <property type="entry name" value="NusA_N_sf"/>
</dbReference>
<dbReference type="SMART" id="SM00316">
    <property type="entry name" value="S1"/>
    <property type="match status" value="1"/>
</dbReference>
<comment type="subcellular location">
    <subcellularLocation>
        <location evidence="7">Cytoplasm</location>
    </subcellularLocation>
</comment>
<feature type="domain" description="S1 motif" evidence="9">
    <location>
        <begin position="135"/>
        <end position="199"/>
    </location>
</feature>
<dbReference type="PANTHER" id="PTHR22648:SF0">
    <property type="entry name" value="TRANSCRIPTION TERMINATION_ANTITERMINATION PROTEIN NUSA"/>
    <property type="match status" value="1"/>
</dbReference>
<dbReference type="InterPro" id="IPR025249">
    <property type="entry name" value="TF_NusA_KH_1st"/>
</dbReference>
<name>A0A5D3WMP8_9BACT</name>
<dbReference type="Pfam" id="PF07498">
    <property type="entry name" value="Rho_N"/>
    <property type="match status" value="1"/>
</dbReference>
<evidence type="ECO:0000256" key="5">
    <source>
        <dbReference type="ARBA" id="ARBA00023015"/>
    </source>
</evidence>
<dbReference type="InterPro" id="IPR011112">
    <property type="entry name" value="Rho-like_N"/>
</dbReference>
<dbReference type="Pfam" id="PF26594">
    <property type="entry name" value="KH_NusA_2nd"/>
    <property type="match status" value="1"/>
</dbReference>
<dbReference type="PROSITE" id="PS50126">
    <property type="entry name" value="S1"/>
    <property type="match status" value="1"/>
</dbReference>
<dbReference type="InterPro" id="IPR012340">
    <property type="entry name" value="NA-bd_OB-fold"/>
</dbReference>
<dbReference type="SMART" id="SM00322">
    <property type="entry name" value="KH"/>
    <property type="match status" value="2"/>
</dbReference>